<dbReference type="CDD" id="cd17631">
    <property type="entry name" value="FACL_FadD13-like"/>
    <property type="match status" value="1"/>
</dbReference>
<dbReference type="PANTHER" id="PTHR43767:SF1">
    <property type="entry name" value="NONRIBOSOMAL PEPTIDE SYNTHASE PES1 (EUROFUNG)-RELATED"/>
    <property type="match status" value="1"/>
</dbReference>
<proteinExistence type="inferred from homology"/>
<dbReference type="InterPro" id="IPR042099">
    <property type="entry name" value="ANL_N_sf"/>
</dbReference>
<feature type="domain" description="AMP-binding enzyme C-terminal" evidence="4">
    <location>
        <begin position="429"/>
        <end position="504"/>
    </location>
</feature>
<evidence type="ECO:0000256" key="1">
    <source>
        <dbReference type="ARBA" id="ARBA00006432"/>
    </source>
</evidence>
<gene>
    <name evidence="5" type="ORF">DFR24_3903</name>
</gene>
<dbReference type="Proteomes" id="UP000295341">
    <property type="component" value="Unassembled WGS sequence"/>
</dbReference>
<dbReference type="SUPFAM" id="SSF56801">
    <property type="entry name" value="Acetyl-CoA synthetase-like"/>
    <property type="match status" value="1"/>
</dbReference>
<dbReference type="GO" id="GO:0016878">
    <property type="term" value="F:acid-thiol ligase activity"/>
    <property type="evidence" value="ECO:0007669"/>
    <property type="project" value="UniProtKB-ARBA"/>
</dbReference>
<evidence type="ECO:0000259" key="4">
    <source>
        <dbReference type="Pfam" id="PF13193"/>
    </source>
</evidence>
<dbReference type="InterPro" id="IPR050237">
    <property type="entry name" value="ATP-dep_AMP-bd_enzyme"/>
</dbReference>
<keyword evidence="2" id="KW-0436">Ligase</keyword>
<dbReference type="PANTHER" id="PTHR43767">
    <property type="entry name" value="LONG-CHAIN-FATTY-ACID--COA LIGASE"/>
    <property type="match status" value="1"/>
</dbReference>
<protein>
    <submittedName>
        <fullName evidence="5">Fatty-acyl-CoA synthase</fullName>
    </submittedName>
</protein>
<accession>A0A4R7P0R8</accession>
<dbReference type="EMBL" id="SOBT01000010">
    <property type="protein sequence ID" value="TDU26872.1"/>
    <property type="molecule type" value="Genomic_DNA"/>
</dbReference>
<sequence length="518" mass="56852">MWLHYEIKNLGDIPRHYARTKADQPALIDGLGRRSWKQLDDLSNRIANGLIGAGIQPGAHIGFFGKNSARYFELLFGINKAGAGIVPLNWRLAAPEVAVVIDDAQCALVFVDREFVDVLAAVEKLCKRKFKTIVFDSTRADAAEFENWLGESTAQDPDLRIHPGDTAMLIYTSGTTGKPKGVQLTHGGLNAMRLCEHLEPAYEWREGDVMLTVMPVFHLVGTGLSVQALYNGAAVSLLPALEPGNMLKLIARDRPTICALVPTAIQLVLDHPDSKTADFSSLRLVMYAGSAISSTLLKRALEEMKCRFMQFYGATESSGAMTLLRPEQHDVNNEARLRSCGTPLPLIEIKIVDQEGNEVAPGSNGEFWARMPNMFGGYWNQPEATAAVMKDGWYKTGDAGFRDKDGLLYIVDRVKDMIITGGENVYSAEVEQALAKHPAIRQCAVIGLPDAKWGERVTAVIIPAPGATLTQEEVIAHCRSLIAGYKVPKEVRFVEAFPMTATGKILKRSVREQMTRGS</sequence>
<dbReference type="Gene3D" id="3.30.300.30">
    <property type="match status" value="1"/>
</dbReference>
<evidence type="ECO:0000256" key="2">
    <source>
        <dbReference type="ARBA" id="ARBA00022598"/>
    </source>
</evidence>
<dbReference type="NCBIfam" id="NF004837">
    <property type="entry name" value="PRK06187.1"/>
    <property type="match status" value="1"/>
</dbReference>
<dbReference type="RefSeq" id="WP_133883029.1">
    <property type="nucleotide sequence ID" value="NZ_MWIN01000009.1"/>
</dbReference>
<organism evidence="5 6">
    <name type="scientific">Panacagrimonas perspica</name>
    <dbReference type="NCBI Taxonomy" id="381431"/>
    <lineage>
        <taxon>Bacteria</taxon>
        <taxon>Pseudomonadati</taxon>
        <taxon>Pseudomonadota</taxon>
        <taxon>Gammaproteobacteria</taxon>
        <taxon>Nevskiales</taxon>
        <taxon>Nevskiaceae</taxon>
        <taxon>Panacagrimonas</taxon>
    </lineage>
</organism>
<evidence type="ECO:0000313" key="6">
    <source>
        <dbReference type="Proteomes" id="UP000295341"/>
    </source>
</evidence>
<dbReference type="InterPro" id="IPR025110">
    <property type="entry name" value="AMP-bd_C"/>
</dbReference>
<dbReference type="OrthoDB" id="9803968at2"/>
<comment type="similarity">
    <text evidence="1">Belongs to the ATP-dependent AMP-binding enzyme family.</text>
</comment>
<dbReference type="AlphaFoldDB" id="A0A4R7P0R8"/>
<comment type="caution">
    <text evidence="5">The sequence shown here is derived from an EMBL/GenBank/DDBJ whole genome shotgun (WGS) entry which is preliminary data.</text>
</comment>
<dbReference type="InterPro" id="IPR000873">
    <property type="entry name" value="AMP-dep_synth/lig_dom"/>
</dbReference>
<dbReference type="PROSITE" id="PS00455">
    <property type="entry name" value="AMP_BINDING"/>
    <property type="match status" value="1"/>
</dbReference>
<dbReference type="FunFam" id="3.30.300.30:FF:000008">
    <property type="entry name" value="2,3-dihydroxybenzoate-AMP ligase"/>
    <property type="match status" value="1"/>
</dbReference>
<feature type="domain" description="AMP-dependent synthetase/ligase" evidence="3">
    <location>
        <begin position="16"/>
        <end position="379"/>
    </location>
</feature>
<dbReference type="Pfam" id="PF13193">
    <property type="entry name" value="AMP-binding_C"/>
    <property type="match status" value="1"/>
</dbReference>
<evidence type="ECO:0000259" key="3">
    <source>
        <dbReference type="Pfam" id="PF00501"/>
    </source>
</evidence>
<dbReference type="InterPro" id="IPR045851">
    <property type="entry name" value="AMP-bd_C_sf"/>
</dbReference>
<name>A0A4R7P0R8_9GAMM</name>
<dbReference type="Gene3D" id="3.40.50.12780">
    <property type="entry name" value="N-terminal domain of ligase-like"/>
    <property type="match status" value="1"/>
</dbReference>
<dbReference type="Pfam" id="PF00501">
    <property type="entry name" value="AMP-binding"/>
    <property type="match status" value="1"/>
</dbReference>
<keyword evidence="6" id="KW-1185">Reference proteome</keyword>
<dbReference type="InterPro" id="IPR020845">
    <property type="entry name" value="AMP-binding_CS"/>
</dbReference>
<reference evidence="5 6" key="1">
    <citation type="submission" date="2019-03" db="EMBL/GenBank/DDBJ databases">
        <title>Genomic Encyclopedia of Type Strains, Phase IV (KMG-IV): sequencing the most valuable type-strain genomes for metagenomic binning, comparative biology and taxonomic classification.</title>
        <authorList>
            <person name="Goeker M."/>
        </authorList>
    </citation>
    <scope>NUCLEOTIDE SEQUENCE [LARGE SCALE GENOMIC DNA]</scope>
    <source>
        <strain evidence="5 6">DSM 26377</strain>
    </source>
</reference>
<evidence type="ECO:0000313" key="5">
    <source>
        <dbReference type="EMBL" id="TDU26872.1"/>
    </source>
</evidence>